<dbReference type="EMBL" id="RWGY01000007">
    <property type="protein sequence ID" value="TVU38848.1"/>
    <property type="molecule type" value="Genomic_DNA"/>
</dbReference>
<dbReference type="Proteomes" id="UP000324897">
    <property type="component" value="Chromosome 4"/>
</dbReference>
<proteinExistence type="inferred from homology"/>
<accession>A0A5J9VSN8</accession>
<dbReference type="Gene3D" id="1.10.630.10">
    <property type="entry name" value="Cytochrome P450"/>
    <property type="match status" value="1"/>
</dbReference>
<dbReference type="GO" id="GO:0005506">
    <property type="term" value="F:iron ion binding"/>
    <property type="evidence" value="ECO:0007669"/>
    <property type="project" value="InterPro"/>
</dbReference>
<dbReference type="GO" id="GO:0004497">
    <property type="term" value="F:monooxygenase activity"/>
    <property type="evidence" value="ECO:0007669"/>
    <property type="project" value="UniProtKB-KW"/>
</dbReference>
<evidence type="ECO:0000313" key="2">
    <source>
        <dbReference type="EMBL" id="TVU38848.1"/>
    </source>
</evidence>
<keyword evidence="1" id="KW-0503">Monooxygenase</keyword>
<keyword evidence="1" id="KW-0560">Oxidoreductase</keyword>
<dbReference type="AlphaFoldDB" id="A0A5J9VSN8"/>
<organism evidence="2 3">
    <name type="scientific">Eragrostis curvula</name>
    <name type="common">weeping love grass</name>
    <dbReference type="NCBI Taxonomy" id="38414"/>
    <lineage>
        <taxon>Eukaryota</taxon>
        <taxon>Viridiplantae</taxon>
        <taxon>Streptophyta</taxon>
        <taxon>Embryophyta</taxon>
        <taxon>Tracheophyta</taxon>
        <taxon>Spermatophyta</taxon>
        <taxon>Magnoliopsida</taxon>
        <taxon>Liliopsida</taxon>
        <taxon>Poales</taxon>
        <taxon>Poaceae</taxon>
        <taxon>PACMAD clade</taxon>
        <taxon>Chloridoideae</taxon>
        <taxon>Eragrostideae</taxon>
        <taxon>Eragrostidinae</taxon>
        <taxon>Eragrostis</taxon>
    </lineage>
</organism>
<comment type="caution">
    <text evidence="2">The sequence shown here is derived from an EMBL/GenBank/DDBJ whole genome shotgun (WGS) entry which is preliminary data.</text>
</comment>
<evidence type="ECO:0008006" key="4">
    <source>
        <dbReference type="Google" id="ProtNLM"/>
    </source>
</evidence>
<sequence>MAAGRDPSLTYSIAYRSSKQSTKQQSDDCITPPPCSFVAFGGGPRICIGMEFARIETLVTMRHLVSSGGARLEIWEGAKQVVLLKI</sequence>
<keyword evidence="1" id="KW-0349">Heme</keyword>
<dbReference type="SUPFAM" id="SSF48264">
    <property type="entry name" value="Cytochrome P450"/>
    <property type="match status" value="1"/>
</dbReference>
<protein>
    <recommendedName>
        <fullName evidence="4">Cytochrome P450</fullName>
    </recommendedName>
</protein>
<keyword evidence="1" id="KW-0479">Metal-binding</keyword>
<dbReference type="PROSITE" id="PS00086">
    <property type="entry name" value="CYTOCHROME_P450"/>
    <property type="match status" value="1"/>
</dbReference>
<comment type="similarity">
    <text evidence="1">Belongs to the cytochrome P450 family.</text>
</comment>
<gene>
    <name evidence="2" type="ORF">EJB05_12241</name>
</gene>
<dbReference type="Gramene" id="TVU38848">
    <property type="protein sequence ID" value="TVU38848"/>
    <property type="gene ID" value="EJB05_12241"/>
</dbReference>
<keyword evidence="1" id="KW-0408">Iron</keyword>
<keyword evidence="3" id="KW-1185">Reference proteome</keyword>
<dbReference type="InterPro" id="IPR001128">
    <property type="entry name" value="Cyt_P450"/>
</dbReference>
<name>A0A5J9VSN8_9POAL</name>
<reference evidence="2 3" key="1">
    <citation type="journal article" date="2019" name="Sci. Rep.">
        <title>A high-quality genome of Eragrostis curvula grass provides insights into Poaceae evolution and supports new strategies to enhance forage quality.</title>
        <authorList>
            <person name="Carballo J."/>
            <person name="Santos B.A.C.M."/>
            <person name="Zappacosta D."/>
            <person name="Garbus I."/>
            <person name="Selva J.P."/>
            <person name="Gallo C.A."/>
            <person name="Diaz A."/>
            <person name="Albertini E."/>
            <person name="Caccamo M."/>
            <person name="Echenique V."/>
        </authorList>
    </citation>
    <scope>NUCLEOTIDE SEQUENCE [LARGE SCALE GENOMIC DNA]</scope>
    <source>
        <strain evidence="3">cv. Victoria</strain>
        <tissue evidence="2">Leaf</tissue>
    </source>
</reference>
<dbReference type="GO" id="GO:0016705">
    <property type="term" value="F:oxidoreductase activity, acting on paired donors, with incorporation or reduction of molecular oxygen"/>
    <property type="evidence" value="ECO:0007669"/>
    <property type="project" value="InterPro"/>
</dbReference>
<feature type="non-terminal residue" evidence="2">
    <location>
        <position position="1"/>
    </location>
</feature>
<dbReference type="InterPro" id="IPR017972">
    <property type="entry name" value="Cyt_P450_CS"/>
</dbReference>
<evidence type="ECO:0000256" key="1">
    <source>
        <dbReference type="RuleBase" id="RU000461"/>
    </source>
</evidence>
<dbReference type="OrthoDB" id="1685821at2759"/>
<dbReference type="Pfam" id="PF00067">
    <property type="entry name" value="p450"/>
    <property type="match status" value="1"/>
</dbReference>
<evidence type="ECO:0000313" key="3">
    <source>
        <dbReference type="Proteomes" id="UP000324897"/>
    </source>
</evidence>
<dbReference type="GO" id="GO:0020037">
    <property type="term" value="F:heme binding"/>
    <property type="evidence" value="ECO:0007669"/>
    <property type="project" value="InterPro"/>
</dbReference>
<dbReference type="InterPro" id="IPR036396">
    <property type="entry name" value="Cyt_P450_sf"/>
</dbReference>